<dbReference type="EMBL" id="MU863666">
    <property type="protein sequence ID" value="KAK4097896.1"/>
    <property type="molecule type" value="Genomic_DNA"/>
</dbReference>
<dbReference type="Proteomes" id="UP001305647">
    <property type="component" value="Unassembled WGS sequence"/>
</dbReference>
<reference evidence="2" key="1">
    <citation type="journal article" date="2023" name="Mol. Phylogenet. Evol.">
        <title>Genome-scale phylogeny and comparative genomics of the fungal order Sordariales.</title>
        <authorList>
            <person name="Hensen N."/>
            <person name="Bonometti L."/>
            <person name="Westerberg I."/>
            <person name="Brannstrom I.O."/>
            <person name="Guillou S."/>
            <person name="Cros-Aarteil S."/>
            <person name="Calhoun S."/>
            <person name="Haridas S."/>
            <person name="Kuo A."/>
            <person name="Mondo S."/>
            <person name="Pangilinan J."/>
            <person name="Riley R."/>
            <person name="LaButti K."/>
            <person name="Andreopoulos B."/>
            <person name="Lipzen A."/>
            <person name="Chen C."/>
            <person name="Yan M."/>
            <person name="Daum C."/>
            <person name="Ng V."/>
            <person name="Clum A."/>
            <person name="Steindorff A."/>
            <person name="Ohm R.A."/>
            <person name="Martin F."/>
            <person name="Silar P."/>
            <person name="Natvig D.O."/>
            <person name="Lalanne C."/>
            <person name="Gautier V."/>
            <person name="Ament-Velasquez S.L."/>
            <person name="Kruys A."/>
            <person name="Hutchinson M.I."/>
            <person name="Powell A.J."/>
            <person name="Barry K."/>
            <person name="Miller A.N."/>
            <person name="Grigoriev I.V."/>
            <person name="Debuchy R."/>
            <person name="Gladieux P."/>
            <person name="Hiltunen Thoren M."/>
            <person name="Johannesson H."/>
        </authorList>
    </citation>
    <scope>NUCLEOTIDE SEQUENCE</scope>
    <source>
        <strain evidence="2">CBS 757.83</strain>
    </source>
</reference>
<protein>
    <submittedName>
        <fullName evidence="2">Uncharacterized protein</fullName>
    </submittedName>
</protein>
<reference evidence="2" key="2">
    <citation type="submission" date="2023-05" db="EMBL/GenBank/DDBJ databases">
        <authorList>
            <consortium name="Lawrence Berkeley National Laboratory"/>
            <person name="Steindorff A."/>
            <person name="Hensen N."/>
            <person name="Bonometti L."/>
            <person name="Westerberg I."/>
            <person name="Brannstrom I.O."/>
            <person name="Guillou S."/>
            <person name="Cros-Aarteil S."/>
            <person name="Calhoun S."/>
            <person name="Haridas S."/>
            <person name="Kuo A."/>
            <person name="Mondo S."/>
            <person name="Pangilinan J."/>
            <person name="Riley R."/>
            <person name="Labutti K."/>
            <person name="Andreopoulos B."/>
            <person name="Lipzen A."/>
            <person name="Chen C."/>
            <person name="Yanf M."/>
            <person name="Daum C."/>
            <person name="Ng V."/>
            <person name="Clum A."/>
            <person name="Ohm R."/>
            <person name="Martin F."/>
            <person name="Silar P."/>
            <person name="Natvig D."/>
            <person name="Lalanne C."/>
            <person name="Gautier V."/>
            <person name="Ament-Velasquez S.L."/>
            <person name="Kruys A."/>
            <person name="Hutchinson M.I."/>
            <person name="Powell A.J."/>
            <person name="Barry K."/>
            <person name="Miller A.N."/>
            <person name="Grigoriev I.V."/>
            <person name="Debuchy R."/>
            <person name="Gladieux P."/>
            <person name="Thoren M.H."/>
            <person name="Johannesson H."/>
        </authorList>
    </citation>
    <scope>NUCLEOTIDE SEQUENCE</scope>
    <source>
        <strain evidence="2">CBS 757.83</strain>
    </source>
</reference>
<accession>A0AAN6PVL9</accession>
<sequence length="59" mass="6235">MYQGAGQRAILQGSGRYPPTVVLIILIIFFNQSVAHSATPTSCKSTSVSAFNPVSVYGC</sequence>
<proteinExistence type="predicted"/>
<keyword evidence="1" id="KW-0732">Signal</keyword>
<keyword evidence="3" id="KW-1185">Reference proteome</keyword>
<dbReference type="AlphaFoldDB" id="A0AAN6PVL9"/>
<gene>
    <name evidence="2" type="ORF">N658DRAFT_499980</name>
</gene>
<feature type="chain" id="PRO_5042832482" evidence="1">
    <location>
        <begin position="36"/>
        <end position="59"/>
    </location>
</feature>
<comment type="caution">
    <text evidence="2">The sequence shown here is derived from an EMBL/GenBank/DDBJ whole genome shotgun (WGS) entry which is preliminary data.</text>
</comment>
<organism evidence="2 3">
    <name type="scientific">Parathielavia hyrcaniae</name>
    <dbReference type="NCBI Taxonomy" id="113614"/>
    <lineage>
        <taxon>Eukaryota</taxon>
        <taxon>Fungi</taxon>
        <taxon>Dikarya</taxon>
        <taxon>Ascomycota</taxon>
        <taxon>Pezizomycotina</taxon>
        <taxon>Sordariomycetes</taxon>
        <taxon>Sordariomycetidae</taxon>
        <taxon>Sordariales</taxon>
        <taxon>Chaetomiaceae</taxon>
        <taxon>Parathielavia</taxon>
    </lineage>
</organism>
<evidence type="ECO:0000313" key="2">
    <source>
        <dbReference type="EMBL" id="KAK4097896.1"/>
    </source>
</evidence>
<feature type="signal peptide" evidence="1">
    <location>
        <begin position="1"/>
        <end position="35"/>
    </location>
</feature>
<evidence type="ECO:0000313" key="3">
    <source>
        <dbReference type="Proteomes" id="UP001305647"/>
    </source>
</evidence>
<name>A0AAN6PVL9_9PEZI</name>
<evidence type="ECO:0000256" key="1">
    <source>
        <dbReference type="SAM" id="SignalP"/>
    </source>
</evidence>